<dbReference type="OrthoDB" id="10251242at2759"/>
<reference evidence="5 6" key="1">
    <citation type="submission" date="2019-07" db="EMBL/GenBank/DDBJ databases">
        <title>Draft genome assembly of a fouling barnacle, Amphibalanus amphitrite (Darwin, 1854): The first reference genome for Thecostraca.</title>
        <authorList>
            <person name="Kim W."/>
        </authorList>
    </citation>
    <scope>NUCLEOTIDE SEQUENCE [LARGE SCALE GENOMIC DNA]</scope>
    <source>
        <strain evidence="5">SNU_AA5</strain>
        <tissue evidence="5">Soma without cirri and trophi</tissue>
    </source>
</reference>
<organism evidence="5 6">
    <name type="scientific">Amphibalanus amphitrite</name>
    <name type="common">Striped barnacle</name>
    <name type="synonym">Balanus amphitrite</name>
    <dbReference type="NCBI Taxonomy" id="1232801"/>
    <lineage>
        <taxon>Eukaryota</taxon>
        <taxon>Metazoa</taxon>
        <taxon>Ecdysozoa</taxon>
        <taxon>Arthropoda</taxon>
        <taxon>Crustacea</taxon>
        <taxon>Multicrustacea</taxon>
        <taxon>Cirripedia</taxon>
        <taxon>Thoracica</taxon>
        <taxon>Thoracicalcarea</taxon>
        <taxon>Balanomorpha</taxon>
        <taxon>Balanoidea</taxon>
        <taxon>Balanidae</taxon>
        <taxon>Amphibalaninae</taxon>
        <taxon>Amphibalanus</taxon>
    </lineage>
</organism>
<dbReference type="AlphaFoldDB" id="A0A6A4WNJ6"/>
<keyword evidence="6" id="KW-1185">Reference proteome</keyword>
<protein>
    <submittedName>
        <fullName evidence="5">Putative caffeoyl-CoA O-methyltransferase 2</fullName>
    </submittedName>
</protein>
<evidence type="ECO:0000313" key="6">
    <source>
        <dbReference type="Proteomes" id="UP000440578"/>
    </source>
</evidence>
<comment type="similarity">
    <text evidence="4">Belongs to the class I-like SAM-binding methyltransferase superfamily. Cation-dependent O-methyltransferase family.</text>
</comment>
<dbReference type="PROSITE" id="PS51682">
    <property type="entry name" value="SAM_OMT_I"/>
    <property type="match status" value="1"/>
</dbReference>
<evidence type="ECO:0000256" key="2">
    <source>
        <dbReference type="ARBA" id="ARBA00022679"/>
    </source>
</evidence>
<evidence type="ECO:0000313" key="5">
    <source>
        <dbReference type="EMBL" id="KAF0308415.1"/>
    </source>
</evidence>
<dbReference type="Pfam" id="PF01596">
    <property type="entry name" value="Methyltransf_3"/>
    <property type="match status" value="1"/>
</dbReference>
<dbReference type="PANTHER" id="PTHR10509">
    <property type="entry name" value="O-METHYLTRANSFERASE-RELATED"/>
    <property type="match status" value="1"/>
</dbReference>
<accession>A0A6A4WNJ6</accession>
<dbReference type="GO" id="GO:0032259">
    <property type="term" value="P:methylation"/>
    <property type="evidence" value="ECO:0007669"/>
    <property type="project" value="UniProtKB-KW"/>
</dbReference>
<dbReference type="Proteomes" id="UP000440578">
    <property type="component" value="Unassembled WGS sequence"/>
</dbReference>
<keyword evidence="1 5" id="KW-0489">Methyltransferase</keyword>
<dbReference type="PANTHER" id="PTHR10509:SF14">
    <property type="entry name" value="CAFFEOYL-COA O-METHYLTRANSFERASE 3-RELATED"/>
    <property type="match status" value="1"/>
</dbReference>
<sequence>MSQISKEHDATAGALQKYLFEHMTPLNPHMARLRADSLQDPMGRMLGASDELNFLRLLLGTLGAKKTLDIGVFTGYSALSAALALPADGKVIACDVTDEWLKKYNAYQVWADAGVADKIDVRLAPALETLEALIAAGESGTFDFAFIDADKQSYPAYYEACLRLLRVGGIIAVDNALYHGGVLKPEAEMDANSRAIHQLNEKAASDSRVHASLLNCGDGLLLCRKVQ</sequence>
<keyword evidence="3" id="KW-0949">S-adenosyl-L-methionine</keyword>
<dbReference type="InterPro" id="IPR050362">
    <property type="entry name" value="Cation-dep_OMT"/>
</dbReference>
<dbReference type="GO" id="GO:0008757">
    <property type="term" value="F:S-adenosylmethionine-dependent methyltransferase activity"/>
    <property type="evidence" value="ECO:0007669"/>
    <property type="project" value="TreeGrafter"/>
</dbReference>
<dbReference type="GO" id="GO:0008171">
    <property type="term" value="F:O-methyltransferase activity"/>
    <property type="evidence" value="ECO:0007669"/>
    <property type="project" value="InterPro"/>
</dbReference>
<name>A0A6A4WNJ6_AMPAM</name>
<keyword evidence="2 5" id="KW-0808">Transferase</keyword>
<dbReference type="SUPFAM" id="SSF53335">
    <property type="entry name" value="S-adenosyl-L-methionine-dependent methyltransferases"/>
    <property type="match status" value="1"/>
</dbReference>
<dbReference type="EMBL" id="VIIS01000485">
    <property type="protein sequence ID" value="KAF0308415.1"/>
    <property type="molecule type" value="Genomic_DNA"/>
</dbReference>
<proteinExistence type="inferred from homology"/>
<evidence type="ECO:0000256" key="3">
    <source>
        <dbReference type="ARBA" id="ARBA00022691"/>
    </source>
</evidence>
<comment type="caution">
    <text evidence="5">The sequence shown here is derived from an EMBL/GenBank/DDBJ whole genome shotgun (WGS) entry which is preliminary data.</text>
</comment>
<dbReference type="InterPro" id="IPR002935">
    <property type="entry name" value="SAM_O-MeTrfase"/>
</dbReference>
<dbReference type="Gene3D" id="3.40.50.150">
    <property type="entry name" value="Vaccinia Virus protein VP39"/>
    <property type="match status" value="1"/>
</dbReference>
<gene>
    <name evidence="5" type="primary">omt6_0</name>
    <name evidence="5" type="ORF">FJT64_020310</name>
</gene>
<dbReference type="InterPro" id="IPR029063">
    <property type="entry name" value="SAM-dependent_MTases_sf"/>
</dbReference>
<evidence type="ECO:0000256" key="4">
    <source>
        <dbReference type="ARBA" id="ARBA00023453"/>
    </source>
</evidence>
<dbReference type="CDD" id="cd02440">
    <property type="entry name" value="AdoMet_MTases"/>
    <property type="match status" value="1"/>
</dbReference>
<evidence type="ECO:0000256" key="1">
    <source>
        <dbReference type="ARBA" id="ARBA00022603"/>
    </source>
</evidence>